<feature type="non-terminal residue" evidence="1">
    <location>
        <position position="1"/>
    </location>
</feature>
<keyword evidence="2" id="KW-1185">Reference proteome</keyword>
<feature type="non-terminal residue" evidence="1">
    <location>
        <position position="77"/>
    </location>
</feature>
<reference evidence="1 2" key="1">
    <citation type="submission" date="2021-06" db="EMBL/GenBank/DDBJ databases">
        <authorList>
            <person name="Kallberg Y."/>
            <person name="Tangrot J."/>
            <person name="Rosling A."/>
        </authorList>
    </citation>
    <scope>NUCLEOTIDE SEQUENCE [LARGE SCALE GENOMIC DNA]</scope>
    <source>
        <strain evidence="1 2">120-4 pot B 10/14</strain>
    </source>
</reference>
<proteinExistence type="predicted"/>
<organism evidence="1 2">
    <name type="scientific">Gigaspora margarita</name>
    <dbReference type="NCBI Taxonomy" id="4874"/>
    <lineage>
        <taxon>Eukaryota</taxon>
        <taxon>Fungi</taxon>
        <taxon>Fungi incertae sedis</taxon>
        <taxon>Mucoromycota</taxon>
        <taxon>Glomeromycotina</taxon>
        <taxon>Glomeromycetes</taxon>
        <taxon>Diversisporales</taxon>
        <taxon>Gigasporaceae</taxon>
        <taxon>Gigaspora</taxon>
    </lineage>
</organism>
<evidence type="ECO:0000313" key="2">
    <source>
        <dbReference type="Proteomes" id="UP000789901"/>
    </source>
</evidence>
<protein>
    <submittedName>
        <fullName evidence="1">22535_t:CDS:1</fullName>
    </submittedName>
</protein>
<accession>A0ABN7X4N0</accession>
<dbReference type="EMBL" id="CAJVQB010090315">
    <property type="protein sequence ID" value="CAG8848033.1"/>
    <property type="molecule type" value="Genomic_DNA"/>
</dbReference>
<evidence type="ECO:0000313" key="1">
    <source>
        <dbReference type="EMBL" id="CAG8848033.1"/>
    </source>
</evidence>
<name>A0ABN7X4N0_GIGMA</name>
<sequence length="77" mass="9109">EKWDSFHQAIEYTKDPKAKKHERIFFITLYDASKTKKAEGPHQQIFLEECMPTKDQIKKNKGIKTTEPNNYSTIYDS</sequence>
<dbReference type="Proteomes" id="UP000789901">
    <property type="component" value="Unassembled WGS sequence"/>
</dbReference>
<gene>
    <name evidence="1" type="ORF">GMARGA_LOCUS38979</name>
</gene>
<comment type="caution">
    <text evidence="1">The sequence shown here is derived from an EMBL/GenBank/DDBJ whole genome shotgun (WGS) entry which is preliminary data.</text>
</comment>